<dbReference type="EMBL" id="SDDZ01000001">
    <property type="protein sequence ID" value="RXJ52830.1"/>
    <property type="molecule type" value="Genomic_DNA"/>
</dbReference>
<feature type="domain" description="AB hydrolase-1" evidence="2">
    <location>
        <begin position="13"/>
        <end position="113"/>
    </location>
</feature>
<evidence type="ECO:0000259" key="2">
    <source>
        <dbReference type="Pfam" id="PF00561"/>
    </source>
</evidence>
<dbReference type="SUPFAM" id="SSF53474">
    <property type="entry name" value="alpha/beta-Hydrolases"/>
    <property type="match status" value="1"/>
</dbReference>
<keyword evidence="4" id="KW-1185">Reference proteome</keyword>
<dbReference type="Proteomes" id="UP000289792">
    <property type="component" value="Unassembled WGS sequence"/>
</dbReference>
<name>A0A4V1LNH9_9FLAO</name>
<sequence>MNLHSTILGEGQAFVFLHGFLGMSDNWNTLGTRFSEDGYQVHLLDQRNHGRSFHSDEFNYEVMVEDLKRYCEEHQLNEIVLLGHSMGGKTAMLFAVEYPEMVSKLIIVDISPRYYPTHHDAILKGLSALDFQTLKSRGDADKELKHYVSDVGTRQFLLKNLYWKEKGKLALRINLEVLKEQVNEVGEPLPMHVKFEKETLFLRGDRSEYISSQDEGLIQSHFPMAKIRTISNAGHWLHAENQEDFYAEVKDFLDR</sequence>
<organism evidence="3 4">
    <name type="scientific">Gelidibacter gilvus</name>
    <dbReference type="NCBI Taxonomy" id="59602"/>
    <lineage>
        <taxon>Bacteria</taxon>
        <taxon>Pseudomonadati</taxon>
        <taxon>Bacteroidota</taxon>
        <taxon>Flavobacteriia</taxon>
        <taxon>Flavobacteriales</taxon>
        <taxon>Flavobacteriaceae</taxon>
        <taxon>Gelidibacter</taxon>
    </lineage>
</organism>
<comment type="caution">
    <text evidence="3">The sequence shown here is derived from an EMBL/GenBank/DDBJ whole genome shotgun (WGS) entry which is preliminary data.</text>
</comment>
<reference evidence="3 4" key="1">
    <citation type="submission" date="2019-01" db="EMBL/GenBank/DDBJ databases">
        <title>Genome sequence of the Antarctic species Gelidibacter gilvus ACAM 158(T).</title>
        <authorList>
            <person name="Bowman J.P."/>
        </authorList>
    </citation>
    <scope>NUCLEOTIDE SEQUENCE [LARGE SCALE GENOMIC DNA]</scope>
    <source>
        <strain evidence="3 4">IC158</strain>
    </source>
</reference>
<evidence type="ECO:0000313" key="4">
    <source>
        <dbReference type="Proteomes" id="UP000289792"/>
    </source>
</evidence>
<dbReference type="OrthoDB" id="9808398at2"/>
<proteinExistence type="predicted"/>
<dbReference type="RefSeq" id="WP_129015964.1">
    <property type="nucleotide sequence ID" value="NZ_SDDZ01000001.1"/>
</dbReference>
<accession>A0A4V1LNH9</accession>
<dbReference type="InterPro" id="IPR000073">
    <property type="entry name" value="AB_hydrolase_1"/>
</dbReference>
<dbReference type="PANTHER" id="PTHR46118:SF4">
    <property type="entry name" value="PROTEIN ABHD11"/>
    <property type="match status" value="1"/>
</dbReference>
<keyword evidence="1 3" id="KW-0378">Hydrolase</keyword>
<dbReference type="PRINTS" id="PR00111">
    <property type="entry name" value="ABHYDROLASE"/>
</dbReference>
<evidence type="ECO:0000313" key="3">
    <source>
        <dbReference type="EMBL" id="RXJ52830.1"/>
    </source>
</evidence>
<dbReference type="AlphaFoldDB" id="A0A4V1LNH9"/>
<dbReference type="InterPro" id="IPR029058">
    <property type="entry name" value="AB_hydrolase_fold"/>
</dbReference>
<gene>
    <name evidence="3" type="ORF">ESZ48_03830</name>
</gene>
<dbReference type="Gene3D" id="3.40.50.1820">
    <property type="entry name" value="alpha/beta hydrolase"/>
    <property type="match status" value="1"/>
</dbReference>
<evidence type="ECO:0000256" key="1">
    <source>
        <dbReference type="ARBA" id="ARBA00022801"/>
    </source>
</evidence>
<dbReference type="GO" id="GO:0016787">
    <property type="term" value="F:hydrolase activity"/>
    <property type="evidence" value="ECO:0007669"/>
    <property type="project" value="UniProtKB-KW"/>
</dbReference>
<protein>
    <submittedName>
        <fullName evidence="3">Alpha/beta fold hydrolase</fullName>
    </submittedName>
</protein>
<dbReference type="PANTHER" id="PTHR46118">
    <property type="entry name" value="PROTEIN ABHD11"/>
    <property type="match status" value="1"/>
</dbReference>
<dbReference type="Pfam" id="PF00561">
    <property type="entry name" value="Abhydrolase_1"/>
    <property type="match status" value="1"/>
</dbReference>